<name>A0A060SJD3_PYCCI</name>
<organism evidence="2 3">
    <name type="scientific">Pycnoporus cinnabarinus</name>
    <name type="common">Cinnabar-red polypore</name>
    <name type="synonym">Trametes cinnabarina</name>
    <dbReference type="NCBI Taxonomy" id="5643"/>
    <lineage>
        <taxon>Eukaryota</taxon>
        <taxon>Fungi</taxon>
        <taxon>Dikarya</taxon>
        <taxon>Basidiomycota</taxon>
        <taxon>Agaricomycotina</taxon>
        <taxon>Agaricomycetes</taxon>
        <taxon>Polyporales</taxon>
        <taxon>Polyporaceae</taxon>
        <taxon>Trametes</taxon>
    </lineage>
</organism>
<dbReference type="OMA" id="HEDIKFQ"/>
<dbReference type="Pfam" id="PF12937">
    <property type="entry name" value="F-box-like"/>
    <property type="match status" value="1"/>
</dbReference>
<keyword evidence="3" id="KW-1185">Reference proteome</keyword>
<gene>
    <name evidence="2" type="ORF">BN946_scf184970.g141</name>
</gene>
<dbReference type="InterPro" id="IPR001810">
    <property type="entry name" value="F-box_dom"/>
</dbReference>
<dbReference type="SUPFAM" id="SSF81383">
    <property type="entry name" value="F-box domain"/>
    <property type="match status" value="1"/>
</dbReference>
<comment type="caution">
    <text evidence="2">The sequence shown here is derived from an EMBL/GenBank/DDBJ whole genome shotgun (WGS) entry which is preliminary data.</text>
</comment>
<proteinExistence type="predicted"/>
<accession>A0A060SJD3</accession>
<sequence length="358" mass="41073">MAQLPPEVFSVIVSYATSQRDLLALSYTSKAFQRAAEPRIYESMVLRDAQSIFIGCHAILARDAFRGPYVKRMVIYQDPRRVNPRNNLATAPPQFWLVVQHALTKAVNLENLYIHDPTGTHSWIMDHDEITFQLREATLHLPWDAHIVAFLHTQRKLLSLGVGDAHEDGPVYPLSPSALPILETFNGPVLVVAELLGCPLKRIQVTAEEETAPLIPTIVADLGRFMKLLRSLNIIGLSEDFVLETVHLVSTSVFAPQLRYLGVLPLPTMMREWHRLYRSLMKLPALSMIELDATGMDPPPNEQFQRVILLELRTFCPKLQQVVFWMHGHRFHWYPRDGHWLFVHHSGRYQVNDNLWRS</sequence>
<evidence type="ECO:0000259" key="1">
    <source>
        <dbReference type="Pfam" id="PF12937"/>
    </source>
</evidence>
<dbReference type="Proteomes" id="UP000029665">
    <property type="component" value="Unassembled WGS sequence"/>
</dbReference>
<reference evidence="2" key="1">
    <citation type="submission" date="2014-01" db="EMBL/GenBank/DDBJ databases">
        <title>The genome of the white-rot fungus Pycnoporus cinnabarinus: a basidiomycete model with a versatile arsenal for lignocellulosic biomass breakdown.</title>
        <authorList>
            <person name="Levasseur A."/>
            <person name="Lomascolo A."/>
            <person name="Ruiz-Duenas F.J."/>
            <person name="Uzan E."/>
            <person name="Piumi F."/>
            <person name="Kues U."/>
            <person name="Ram A.F.J."/>
            <person name="Murat C."/>
            <person name="Haon M."/>
            <person name="Benoit I."/>
            <person name="Arfi Y."/>
            <person name="Chevret D."/>
            <person name="Drula E."/>
            <person name="Kwon M.J."/>
            <person name="Gouret P."/>
            <person name="Lesage-Meessen L."/>
            <person name="Lombard V."/>
            <person name="Mariette J."/>
            <person name="Noirot C."/>
            <person name="Park J."/>
            <person name="Patyshakuliyeva A."/>
            <person name="Wieneger R.A.B."/>
            <person name="Wosten H.A.B."/>
            <person name="Martin F."/>
            <person name="Coutinho P.M."/>
            <person name="de Vries R."/>
            <person name="Martinez A.T."/>
            <person name="Klopp C."/>
            <person name="Pontarotti P."/>
            <person name="Henrissat B."/>
            <person name="Record E."/>
        </authorList>
    </citation>
    <scope>NUCLEOTIDE SEQUENCE [LARGE SCALE GENOMIC DNA]</scope>
    <source>
        <strain evidence="2">BRFM137</strain>
    </source>
</reference>
<dbReference type="EMBL" id="CCBP010000111">
    <property type="protein sequence ID" value="CDO72289.1"/>
    <property type="molecule type" value="Genomic_DNA"/>
</dbReference>
<dbReference type="InterPro" id="IPR036047">
    <property type="entry name" value="F-box-like_dom_sf"/>
</dbReference>
<dbReference type="AlphaFoldDB" id="A0A060SJD3"/>
<evidence type="ECO:0000313" key="3">
    <source>
        <dbReference type="Proteomes" id="UP000029665"/>
    </source>
</evidence>
<protein>
    <recommendedName>
        <fullName evidence="1">F-box domain-containing protein</fullName>
    </recommendedName>
</protein>
<dbReference type="HOGENOM" id="CLU_038175_0_0_1"/>
<feature type="domain" description="F-box" evidence="1">
    <location>
        <begin position="2"/>
        <end position="46"/>
    </location>
</feature>
<dbReference type="OrthoDB" id="3250756at2759"/>
<evidence type="ECO:0000313" key="2">
    <source>
        <dbReference type="EMBL" id="CDO72289.1"/>
    </source>
</evidence>